<dbReference type="PANTHER" id="PTHR43215:SF14">
    <property type="entry name" value="RADIAL SPOKE HEAD 1 HOMOLOG"/>
    <property type="match status" value="1"/>
</dbReference>
<dbReference type="EMBL" id="GL433839">
    <property type="protein sequence ID" value="EFN57645.1"/>
    <property type="molecule type" value="Genomic_DNA"/>
</dbReference>
<organism evidence="3">
    <name type="scientific">Chlorella variabilis</name>
    <name type="common">Green alga</name>
    <dbReference type="NCBI Taxonomy" id="554065"/>
    <lineage>
        <taxon>Eukaryota</taxon>
        <taxon>Viridiplantae</taxon>
        <taxon>Chlorophyta</taxon>
        <taxon>core chlorophytes</taxon>
        <taxon>Trebouxiophyceae</taxon>
        <taxon>Chlorellales</taxon>
        <taxon>Chlorellaceae</taxon>
        <taxon>Chlorella clade</taxon>
        <taxon>Chlorella</taxon>
    </lineage>
</organism>
<dbReference type="RefSeq" id="XP_005849747.1">
    <property type="nucleotide sequence ID" value="XM_005849685.1"/>
</dbReference>
<gene>
    <name evidence="2" type="ORF">CHLNCDRAFT_142767</name>
</gene>
<accession>E1Z8P8</accession>
<dbReference type="InterPro" id="IPR003409">
    <property type="entry name" value="MORN"/>
</dbReference>
<proteinExistence type="predicted"/>
<keyword evidence="3" id="KW-1185">Reference proteome</keyword>
<reference evidence="2 3" key="1">
    <citation type="journal article" date="2010" name="Plant Cell">
        <title>The Chlorella variabilis NC64A genome reveals adaptation to photosymbiosis, coevolution with viruses, and cryptic sex.</title>
        <authorList>
            <person name="Blanc G."/>
            <person name="Duncan G."/>
            <person name="Agarkova I."/>
            <person name="Borodovsky M."/>
            <person name="Gurnon J."/>
            <person name="Kuo A."/>
            <person name="Lindquist E."/>
            <person name="Lucas S."/>
            <person name="Pangilinan J."/>
            <person name="Polle J."/>
            <person name="Salamov A."/>
            <person name="Terry A."/>
            <person name="Yamada T."/>
            <person name="Dunigan D.D."/>
            <person name="Grigoriev I.V."/>
            <person name="Claverie J.M."/>
            <person name="Van Etten J.L."/>
        </authorList>
    </citation>
    <scope>NUCLEOTIDE SEQUENCE [LARGE SCALE GENOMIC DNA]</scope>
    <source>
        <strain evidence="2 3">NC64A</strain>
    </source>
</reference>
<dbReference type="InParanoid" id="E1Z8P8"/>
<dbReference type="OrthoDB" id="270720at2759"/>
<dbReference type="Proteomes" id="UP000008141">
    <property type="component" value="Unassembled WGS sequence"/>
</dbReference>
<dbReference type="GO" id="GO:0016020">
    <property type="term" value="C:membrane"/>
    <property type="evidence" value="ECO:0007669"/>
    <property type="project" value="UniProtKB-ARBA"/>
</dbReference>
<keyword evidence="1" id="KW-0677">Repeat</keyword>
<dbReference type="SMART" id="SM00698">
    <property type="entry name" value="MORN"/>
    <property type="match status" value="4"/>
</dbReference>
<dbReference type="PANTHER" id="PTHR43215">
    <property type="entry name" value="RADIAL SPOKE HEAD 1 HOMOLOG"/>
    <property type="match status" value="1"/>
</dbReference>
<evidence type="ECO:0000313" key="3">
    <source>
        <dbReference type="Proteomes" id="UP000008141"/>
    </source>
</evidence>
<dbReference type="AlphaFoldDB" id="E1Z8P8"/>
<protein>
    <submittedName>
        <fullName evidence="2">Uncharacterized protein</fullName>
    </submittedName>
</protein>
<dbReference type="KEGG" id="cvr:CHLNCDRAFT_142767"/>
<evidence type="ECO:0000313" key="2">
    <source>
        <dbReference type="EMBL" id="EFN57645.1"/>
    </source>
</evidence>
<sequence>MVLDWASSGSGECTITLQDAQQLAVDAGFTPSRWQVQQHEEEIYVGEVLDGKRQGMGILLGKGGHSWLLYVGQFSKGRRSGLGVAASSRGERLAGHWHEDVPWGPGVYTYAQPASPGGSHGETGGAASSSGAAAGARWRLRFEGILNGRPQGKGCMTWSDGSQEMGRFDGNNCSQALDEADDISRVLAVAAENARSARAAAEAAQEAALQQELHVMRQAQQLLDRIALFPKEQM</sequence>
<dbReference type="Pfam" id="PF02493">
    <property type="entry name" value="MORN"/>
    <property type="match status" value="4"/>
</dbReference>
<name>E1Z8P8_CHLVA</name>
<dbReference type="SUPFAM" id="SSF82185">
    <property type="entry name" value="Histone H3 K4-specific methyltransferase SET7/9 N-terminal domain"/>
    <property type="match status" value="1"/>
</dbReference>
<dbReference type="GeneID" id="17357123"/>
<evidence type="ECO:0000256" key="1">
    <source>
        <dbReference type="ARBA" id="ARBA00022737"/>
    </source>
</evidence>